<organism evidence="2 3">
    <name type="scientific">Pleomassaria siparia CBS 279.74</name>
    <dbReference type="NCBI Taxonomy" id="1314801"/>
    <lineage>
        <taxon>Eukaryota</taxon>
        <taxon>Fungi</taxon>
        <taxon>Dikarya</taxon>
        <taxon>Ascomycota</taxon>
        <taxon>Pezizomycotina</taxon>
        <taxon>Dothideomycetes</taxon>
        <taxon>Pleosporomycetidae</taxon>
        <taxon>Pleosporales</taxon>
        <taxon>Pleomassariaceae</taxon>
        <taxon>Pleomassaria</taxon>
    </lineage>
</organism>
<feature type="compositionally biased region" description="Basic and acidic residues" evidence="1">
    <location>
        <begin position="114"/>
        <end position="131"/>
    </location>
</feature>
<feature type="compositionally biased region" description="Basic and acidic residues" evidence="1">
    <location>
        <begin position="152"/>
        <end position="162"/>
    </location>
</feature>
<keyword evidence="3" id="KW-1185">Reference proteome</keyword>
<evidence type="ECO:0000313" key="2">
    <source>
        <dbReference type="EMBL" id="KAF2712044.1"/>
    </source>
</evidence>
<gene>
    <name evidence="2" type="ORF">K504DRAFT_488556</name>
</gene>
<feature type="compositionally biased region" description="Low complexity" evidence="1">
    <location>
        <begin position="33"/>
        <end position="44"/>
    </location>
</feature>
<feature type="region of interest" description="Disordered" evidence="1">
    <location>
        <begin position="72"/>
        <end position="162"/>
    </location>
</feature>
<reference evidence="2" key="1">
    <citation type="journal article" date="2020" name="Stud. Mycol.">
        <title>101 Dothideomycetes genomes: a test case for predicting lifestyles and emergence of pathogens.</title>
        <authorList>
            <person name="Haridas S."/>
            <person name="Albert R."/>
            <person name="Binder M."/>
            <person name="Bloem J."/>
            <person name="Labutti K."/>
            <person name="Salamov A."/>
            <person name="Andreopoulos B."/>
            <person name="Baker S."/>
            <person name="Barry K."/>
            <person name="Bills G."/>
            <person name="Bluhm B."/>
            <person name="Cannon C."/>
            <person name="Castanera R."/>
            <person name="Culley D."/>
            <person name="Daum C."/>
            <person name="Ezra D."/>
            <person name="Gonzalez J."/>
            <person name="Henrissat B."/>
            <person name="Kuo A."/>
            <person name="Liang C."/>
            <person name="Lipzen A."/>
            <person name="Lutzoni F."/>
            <person name="Magnuson J."/>
            <person name="Mondo S."/>
            <person name="Nolan M."/>
            <person name="Ohm R."/>
            <person name="Pangilinan J."/>
            <person name="Park H.-J."/>
            <person name="Ramirez L."/>
            <person name="Alfaro M."/>
            <person name="Sun H."/>
            <person name="Tritt A."/>
            <person name="Yoshinaga Y."/>
            <person name="Zwiers L.-H."/>
            <person name="Turgeon B."/>
            <person name="Goodwin S."/>
            <person name="Spatafora J."/>
            <person name="Crous P."/>
            <person name="Grigoriev I."/>
        </authorList>
    </citation>
    <scope>NUCLEOTIDE SEQUENCE</scope>
    <source>
        <strain evidence="2">CBS 279.74</strain>
    </source>
</reference>
<feature type="region of interest" description="Disordered" evidence="1">
    <location>
        <begin position="1"/>
        <end position="57"/>
    </location>
</feature>
<accession>A0A6G1KGU1</accession>
<dbReference type="PANTHER" id="PTHR39606:SF1">
    <property type="entry name" value="CELL SURFACE PROTEIN"/>
    <property type="match status" value="1"/>
</dbReference>
<dbReference type="AlphaFoldDB" id="A0A6G1KGU1"/>
<proteinExistence type="predicted"/>
<feature type="compositionally biased region" description="Polar residues" evidence="1">
    <location>
        <begin position="133"/>
        <end position="148"/>
    </location>
</feature>
<protein>
    <submittedName>
        <fullName evidence="2">Uncharacterized protein</fullName>
    </submittedName>
</protein>
<sequence>MSSTGSSLGDAARKGVGLVHRTGETIPGNGEYSSHTHAATSASTNFGPYSTNTDNKLDPRYDSDFSHLWPTESSSIYGPHSTSIDNKLNPLHDSDIDHRQSGNGSSNYGPHKTNIQDKLDPRYDSDRDHRSQRNGPNSSNYWSHSTNIADKMNPRYESGLDDRGVGIRDSNIGMKEVERTAYNLMVGSVQTYKKAVGSLVQDMNMDNESDQPPPLKLAYESSTMDIIKSEDNLEQAWLIGGTVSKYNRQLPLNYFQRRDSEPMPYFTSAWEDIESRPPGPLDPRPPRS</sequence>
<dbReference type="EMBL" id="MU005766">
    <property type="protein sequence ID" value="KAF2712044.1"/>
    <property type="molecule type" value="Genomic_DNA"/>
</dbReference>
<feature type="region of interest" description="Disordered" evidence="1">
    <location>
        <begin position="269"/>
        <end position="288"/>
    </location>
</feature>
<dbReference type="Proteomes" id="UP000799428">
    <property type="component" value="Unassembled WGS sequence"/>
</dbReference>
<feature type="compositionally biased region" description="Basic and acidic residues" evidence="1">
    <location>
        <begin position="90"/>
        <end position="100"/>
    </location>
</feature>
<dbReference type="OrthoDB" id="2590867at2759"/>
<feature type="compositionally biased region" description="Pro residues" evidence="1">
    <location>
        <begin position="277"/>
        <end position="288"/>
    </location>
</feature>
<name>A0A6G1KGU1_9PLEO</name>
<feature type="compositionally biased region" description="Polar residues" evidence="1">
    <location>
        <begin position="72"/>
        <end position="86"/>
    </location>
</feature>
<evidence type="ECO:0000313" key="3">
    <source>
        <dbReference type="Proteomes" id="UP000799428"/>
    </source>
</evidence>
<dbReference type="PANTHER" id="PTHR39606">
    <property type="entry name" value="SURFACE PROTEIN, PUTATIVE-RELATED"/>
    <property type="match status" value="1"/>
</dbReference>
<feature type="compositionally biased region" description="Polar residues" evidence="1">
    <location>
        <begin position="45"/>
        <end position="54"/>
    </location>
</feature>
<evidence type="ECO:0000256" key="1">
    <source>
        <dbReference type="SAM" id="MobiDB-lite"/>
    </source>
</evidence>